<gene>
    <name evidence="1" type="ORF">CR105_23080</name>
</gene>
<organism evidence="1 2">
    <name type="scientific">Massilia eurypsychrophila</name>
    <dbReference type="NCBI Taxonomy" id="1485217"/>
    <lineage>
        <taxon>Bacteria</taxon>
        <taxon>Pseudomonadati</taxon>
        <taxon>Pseudomonadota</taxon>
        <taxon>Betaproteobacteria</taxon>
        <taxon>Burkholderiales</taxon>
        <taxon>Oxalobacteraceae</taxon>
        <taxon>Telluria group</taxon>
        <taxon>Massilia</taxon>
    </lineage>
</organism>
<proteinExistence type="predicted"/>
<accession>A0A2G8TAA2</accession>
<sequence>MLFGAAMTLKHHSSKIAFCLEVSKIRRTGKKRTRQCGIAGQIAPIVFFRLLVKFFGFGGFAHCIPLLNDECKYN</sequence>
<dbReference type="EMBL" id="PDOC01000023">
    <property type="protein sequence ID" value="PIL42618.1"/>
    <property type="molecule type" value="Genomic_DNA"/>
</dbReference>
<name>A0A2G8TAA2_9BURK</name>
<keyword evidence="2" id="KW-1185">Reference proteome</keyword>
<protein>
    <submittedName>
        <fullName evidence="1">Uncharacterized protein</fullName>
    </submittedName>
</protein>
<reference evidence="1 2" key="1">
    <citation type="submission" date="2017-10" db="EMBL/GenBank/DDBJ databases">
        <title>Massilia psychrophilum sp. nov., a novel purple-pigmented bacterium isolated from Tianshan glacier, Xinjiang Municipality, China.</title>
        <authorList>
            <person name="Wang H."/>
        </authorList>
    </citation>
    <scope>NUCLEOTIDE SEQUENCE [LARGE SCALE GENOMIC DNA]</scope>
    <source>
        <strain evidence="1 2">JCM 30074</strain>
    </source>
</reference>
<evidence type="ECO:0000313" key="1">
    <source>
        <dbReference type="EMBL" id="PIL42618.1"/>
    </source>
</evidence>
<dbReference type="AlphaFoldDB" id="A0A2G8TAA2"/>
<evidence type="ECO:0000313" key="2">
    <source>
        <dbReference type="Proteomes" id="UP000230390"/>
    </source>
</evidence>
<dbReference type="Proteomes" id="UP000230390">
    <property type="component" value="Unassembled WGS sequence"/>
</dbReference>
<comment type="caution">
    <text evidence="1">The sequence shown here is derived from an EMBL/GenBank/DDBJ whole genome shotgun (WGS) entry which is preliminary data.</text>
</comment>